<reference evidence="2 3" key="1">
    <citation type="submission" date="2018-08" db="EMBL/GenBank/DDBJ databases">
        <title>Genomic Encyclopedia of Archaeal and Bacterial Type Strains, Phase II (KMG-II): from individual species to whole genera.</title>
        <authorList>
            <person name="Goeker M."/>
        </authorList>
    </citation>
    <scope>NUCLEOTIDE SEQUENCE [LARGE SCALE GENOMIC DNA]</scope>
    <source>
        <strain evidence="2 3">DSM 45791</strain>
    </source>
</reference>
<keyword evidence="1" id="KW-1133">Transmembrane helix</keyword>
<feature type="transmembrane region" description="Helical" evidence="1">
    <location>
        <begin position="124"/>
        <end position="148"/>
    </location>
</feature>
<evidence type="ECO:0000256" key="1">
    <source>
        <dbReference type="SAM" id="Phobius"/>
    </source>
</evidence>
<gene>
    <name evidence="2" type="ORF">BCF44_117127</name>
</gene>
<dbReference type="OrthoDB" id="3480012at2"/>
<keyword evidence="1" id="KW-0472">Membrane</keyword>
<keyword evidence="3" id="KW-1185">Reference proteome</keyword>
<dbReference type="AlphaFoldDB" id="A0A3E0H111"/>
<feature type="transmembrane region" description="Helical" evidence="1">
    <location>
        <begin position="63"/>
        <end position="83"/>
    </location>
</feature>
<dbReference type="EMBL" id="QUNO01000017">
    <property type="protein sequence ID" value="REH35739.1"/>
    <property type="molecule type" value="Genomic_DNA"/>
</dbReference>
<proteinExistence type="predicted"/>
<feature type="transmembrane region" description="Helical" evidence="1">
    <location>
        <begin position="196"/>
        <end position="219"/>
    </location>
</feature>
<organism evidence="2 3">
    <name type="scientific">Kutzneria buriramensis</name>
    <dbReference type="NCBI Taxonomy" id="1045776"/>
    <lineage>
        <taxon>Bacteria</taxon>
        <taxon>Bacillati</taxon>
        <taxon>Actinomycetota</taxon>
        <taxon>Actinomycetes</taxon>
        <taxon>Pseudonocardiales</taxon>
        <taxon>Pseudonocardiaceae</taxon>
        <taxon>Kutzneria</taxon>
    </lineage>
</organism>
<comment type="caution">
    <text evidence="2">The sequence shown here is derived from an EMBL/GenBank/DDBJ whole genome shotgun (WGS) entry which is preliminary data.</text>
</comment>
<evidence type="ECO:0000313" key="3">
    <source>
        <dbReference type="Proteomes" id="UP000256269"/>
    </source>
</evidence>
<keyword evidence="1" id="KW-0812">Transmembrane</keyword>
<sequence length="251" mass="26023">MRASAVLIRLYPPAIRERWGSDIADEVDRAGPRSWFNTAVGAGKLWLHPSDWPETVAGQTSRVVATALVAVGVVLTLSLRAAGAGPLTANIDHPASSAWLIPILTGVVLAVPSPALSVPVLGRLVAVAARTLAPPGLLFAALCLVANLGSLDSPVCPVRVLLLVCYWVTLCFGGIRLCVLVARAGRVVAMPSGPRLHLALMFVATGLAVAAVQSFAAAFREPSEVGLALMTCGLATSATAVLIAGMDLRRR</sequence>
<feature type="transmembrane region" description="Helical" evidence="1">
    <location>
        <begin position="160"/>
        <end position="184"/>
    </location>
</feature>
<feature type="transmembrane region" description="Helical" evidence="1">
    <location>
        <begin position="95"/>
        <end position="112"/>
    </location>
</feature>
<name>A0A3E0H111_9PSEU</name>
<accession>A0A3E0H111</accession>
<evidence type="ECO:0000313" key="2">
    <source>
        <dbReference type="EMBL" id="REH35739.1"/>
    </source>
</evidence>
<protein>
    <submittedName>
        <fullName evidence="2">Uncharacterized protein</fullName>
    </submittedName>
</protein>
<dbReference type="Proteomes" id="UP000256269">
    <property type="component" value="Unassembled WGS sequence"/>
</dbReference>
<feature type="transmembrane region" description="Helical" evidence="1">
    <location>
        <begin position="225"/>
        <end position="245"/>
    </location>
</feature>